<evidence type="ECO:0000259" key="7">
    <source>
        <dbReference type="Pfam" id="PF07731"/>
    </source>
</evidence>
<protein>
    <submittedName>
        <fullName evidence="9">Multicopper oxidase domain-containing protein</fullName>
    </submittedName>
</protein>
<dbReference type="EMBL" id="CP095054">
    <property type="protein sequence ID" value="UOR07700.1"/>
    <property type="molecule type" value="Genomic_DNA"/>
</dbReference>
<dbReference type="PANTHER" id="PTHR11709">
    <property type="entry name" value="MULTI-COPPER OXIDASE"/>
    <property type="match status" value="1"/>
</dbReference>
<keyword evidence="10" id="KW-1185">Reference proteome</keyword>
<dbReference type="GO" id="GO:0005507">
    <property type="term" value="F:copper ion binding"/>
    <property type="evidence" value="ECO:0007669"/>
    <property type="project" value="InterPro"/>
</dbReference>
<dbReference type="SUPFAM" id="SSF49503">
    <property type="entry name" value="Cupredoxins"/>
    <property type="match status" value="3"/>
</dbReference>
<dbReference type="InterPro" id="IPR045087">
    <property type="entry name" value="Cu-oxidase_fam"/>
</dbReference>
<feature type="chain" id="PRO_5035776232" evidence="5">
    <location>
        <begin position="19"/>
        <end position="816"/>
    </location>
</feature>
<feature type="compositionally biased region" description="Polar residues" evidence="4">
    <location>
        <begin position="437"/>
        <end position="453"/>
    </location>
</feature>
<evidence type="ECO:0000256" key="3">
    <source>
        <dbReference type="ARBA" id="ARBA00023008"/>
    </source>
</evidence>
<feature type="compositionally biased region" description="Low complexity" evidence="4">
    <location>
        <begin position="414"/>
        <end position="428"/>
    </location>
</feature>
<dbReference type="Pfam" id="PF00394">
    <property type="entry name" value="Cu-oxidase"/>
    <property type="match status" value="1"/>
</dbReference>
<dbReference type="GO" id="GO:0016491">
    <property type="term" value="F:oxidoreductase activity"/>
    <property type="evidence" value="ECO:0007669"/>
    <property type="project" value="UniProtKB-KW"/>
</dbReference>
<evidence type="ECO:0000256" key="1">
    <source>
        <dbReference type="ARBA" id="ARBA00022723"/>
    </source>
</evidence>
<dbReference type="InterPro" id="IPR034279">
    <property type="entry name" value="CuRO_3_CopA"/>
</dbReference>
<evidence type="ECO:0000256" key="5">
    <source>
        <dbReference type="SAM" id="SignalP"/>
    </source>
</evidence>
<gene>
    <name evidence="9" type="ORF">MUN82_21935</name>
</gene>
<dbReference type="InterPro" id="IPR011706">
    <property type="entry name" value="Cu-oxidase_C"/>
</dbReference>
<feature type="domain" description="Plastocyanin-like" evidence="7">
    <location>
        <begin position="507"/>
        <end position="616"/>
    </location>
</feature>
<dbReference type="CDD" id="cd13848">
    <property type="entry name" value="CuRO_1_CopA"/>
    <property type="match status" value="1"/>
</dbReference>
<evidence type="ECO:0000313" key="10">
    <source>
        <dbReference type="Proteomes" id="UP000829925"/>
    </source>
</evidence>
<geneLocation type="plasmid" evidence="9 10">
    <name>unnamed1</name>
</geneLocation>
<dbReference type="PANTHER" id="PTHR11709:SF394">
    <property type="entry name" value="FI03373P-RELATED"/>
    <property type="match status" value="1"/>
</dbReference>
<feature type="signal peptide" evidence="5">
    <location>
        <begin position="1"/>
        <end position="18"/>
    </location>
</feature>
<dbReference type="RefSeq" id="WP_196294798.1">
    <property type="nucleotide sequence ID" value="NZ_CP095054.1"/>
</dbReference>
<keyword evidence="2" id="KW-0560">Oxidoreductase</keyword>
<dbReference type="Gene3D" id="2.60.40.420">
    <property type="entry name" value="Cupredoxins - blue copper proteins"/>
    <property type="match status" value="3"/>
</dbReference>
<dbReference type="InterPro" id="IPR033138">
    <property type="entry name" value="Cu_oxidase_CS"/>
</dbReference>
<accession>A0A8T9T4V6</accession>
<dbReference type="CDD" id="cd13896">
    <property type="entry name" value="CuRO_3_CopA"/>
    <property type="match status" value="1"/>
</dbReference>
<keyword evidence="3" id="KW-0186">Copper</keyword>
<dbReference type="InterPro" id="IPR011707">
    <property type="entry name" value="Cu-oxidase-like_N"/>
</dbReference>
<evidence type="ECO:0000256" key="2">
    <source>
        <dbReference type="ARBA" id="ARBA00023002"/>
    </source>
</evidence>
<dbReference type="AlphaFoldDB" id="A0A8T9T4V6"/>
<proteinExistence type="predicted"/>
<feature type="domain" description="Plastocyanin-like" evidence="8">
    <location>
        <begin position="67"/>
        <end position="178"/>
    </location>
</feature>
<dbReference type="KEGG" id="haei:MUN82_21935"/>
<dbReference type="InterPro" id="IPR008972">
    <property type="entry name" value="Cupredoxin"/>
</dbReference>
<dbReference type="InterPro" id="IPR001117">
    <property type="entry name" value="Cu-oxidase_2nd"/>
</dbReference>
<evidence type="ECO:0000313" key="9">
    <source>
        <dbReference type="EMBL" id="UOR07700.1"/>
    </source>
</evidence>
<dbReference type="PROSITE" id="PS00079">
    <property type="entry name" value="MULTICOPPER_OXIDASE1"/>
    <property type="match status" value="1"/>
</dbReference>
<keyword evidence="9" id="KW-0614">Plasmid</keyword>
<evidence type="ECO:0000259" key="6">
    <source>
        <dbReference type="Pfam" id="PF00394"/>
    </source>
</evidence>
<evidence type="ECO:0000256" key="4">
    <source>
        <dbReference type="SAM" id="MobiDB-lite"/>
    </source>
</evidence>
<reference evidence="9 10" key="1">
    <citation type="submission" date="2022-04" db="EMBL/GenBank/DDBJ databases">
        <title>Hymenobacter sp. isolated from the air.</title>
        <authorList>
            <person name="Won M."/>
            <person name="Lee C.-M."/>
            <person name="Woen H.-Y."/>
            <person name="Kwon S.-W."/>
        </authorList>
    </citation>
    <scope>NUCLEOTIDE SEQUENCE [LARGE SCALE GENOMIC DNA]</scope>
    <source>
        <strain evidence="10">5413 J-13</strain>
        <plasmid evidence="9 10">unnamed1</plasmid>
    </source>
</reference>
<dbReference type="PROSITE" id="PS00080">
    <property type="entry name" value="MULTICOPPER_OXIDASE2"/>
    <property type="match status" value="1"/>
</dbReference>
<keyword evidence="5" id="KW-0732">Signal</keyword>
<keyword evidence="1" id="KW-0479">Metal-binding</keyword>
<sequence>MRLLLLLSFLLASLGAGAQSMPGMAMPQPQESYLTQSVPPAKQLQGTVVMPRTSYVGKRVEYDLYVEDRMVNFTGKMRHAIGINGQIPAPTLRFNEGDTAVIRVHNQMAMETSVHWHGLLLPNQYDGVPYLTTDPIKPGTVHTYTFPLRQSGTYWYHSHTMLQEQAGLYGSIVVQPKEIQYQLKEYVLVLSDWTDHRPKEVLRYLKRAGEWFAVQKGATQSYGEALAAGYVKDKLKQEWQRMPAMDVADVFYNKFLTNGQELSYFKDAQPGEVVRLRVINGSASSYFKLQYAGGPMQVIAADGINVEPFPTSKLEIATAETYDLLISVPQMGAAELRATSSDVTGYTSGYFGQGEPMRTPDLPKLNYFQMTREMNSMGNMSGMRMGGAGQMSPKGAAAPAGDNMKGMDMSGSQAAKAPAAEGGATPAGMDMQHGTAPATSTAPPRNRPMNQQEKGGMGMGSLQDSGSMGGMDMGGMAMGGMSGDFNYNQLRALHPTTLDSTKQWREINLTLTGNMLRYVWSFDNKTLSESDNIPIRKGENVRMVFQNMTMMRHPLHLHGHFFRLVNAQGAYSPLKHTFDIQSMGKVTIEFDANEDQDWFFHCHTLYHMMSGMARVISYEGSPRNEYARTGYRHLKREDNKLYPWADLAVHSQGSFLEANLSNNKNALEFEGRVNYQGNYETETHLLRYLDKRQFLAAFVGYDLRDNKTLRSASDSEGGNRRTEDNNRNFRRQAEVGVYYLLPLLVRAELRTDLTGQVRAQLERRDIPLSNNVFMDIRGNTDREFTLGFRYMVSKYASLSTNYDNQYGWGAGLTFHY</sequence>
<dbReference type="Pfam" id="PF07732">
    <property type="entry name" value="Cu-oxidase_3"/>
    <property type="match status" value="1"/>
</dbReference>
<dbReference type="Pfam" id="PF07731">
    <property type="entry name" value="Cu-oxidase_2"/>
    <property type="match status" value="1"/>
</dbReference>
<feature type="region of interest" description="Disordered" evidence="4">
    <location>
        <begin position="407"/>
        <end position="469"/>
    </location>
</feature>
<dbReference type="InterPro" id="IPR002355">
    <property type="entry name" value="Cu_oxidase_Cu_BS"/>
</dbReference>
<name>A0A8T9T4V6_9BACT</name>
<evidence type="ECO:0000259" key="8">
    <source>
        <dbReference type="Pfam" id="PF07732"/>
    </source>
</evidence>
<feature type="domain" description="Plastocyanin-like" evidence="6">
    <location>
        <begin position="185"/>
        <end position="330"/>
    </location>
</feature>
<dbReference type="InterPro" id="IPR034284">
    <property type="entry name" value="CuRO_1_CopA"/>
</dbReference>
<dbReference type="Proteomes" id="UP000829925">
    <property type="component" value="Plasmid unnamed1"/>
</dbReference>
<organism evidence="9 10">
    <name type="scientific">Hymenobacter aerilatus</name>
    <dbReference type="NCBI Taxonomy" id="2932251"/>
    <lineage>
        <taxon>Bacteria</taxon>
        <taxon>Pseudomonadati</taxon>
        <taxon>Bacteroidota</taxon>
        <taxon>Cytophagia</taxon>
        <taxon>Cytophagales</taxon>
        <taxon>Hymenobacteraceae</taxon>
        <taxon>Hymenobacter</taxon>
    </lineage>
</organism>